<sequence>MPITRLSSKGQVVLPKAVREALALEPGDELWVEIEDGTIRIIPRKKHRLEEVLGRLPGHPPRKHFDKAEELLDAEREEARKRWTR</sequence>
<dbReference type="OrthoDB" id="9811597at2"/>
<dbReference type="EMBL" id="BJXN01000003">
    <property type="protein sequence ID" value="GEM89079.1"/>
    <property type="molecule type" value="Genomic_DNA"/>
</dbReference>
<dbReference type="GO" id="GO:0003677">
    <property type="term" value="F:DNA binding"/>
    <property type="evidence" value="ECO:0007669"/>
    <property type="project" value="UniProtKB-UniRule"/>
</dbReference>
<evidence type="ECO:0000259" key="2">
    <source>
        <dbReference type="PROSITE" id="PS51740"/>
    </source>
</evidence>
<dbReference type="InterPro" id="IPR037914">
    <property type="entry name" value="SpoVT-AbrB_sf"/>
</dbReference>
<dbReference type="Gene3D" id="2.10.260.10">
    <property type="match status" value="1"/>
</dbReference>
<gene>
    <name evidence="3" type="ORF">ODE01S_05130</name>
</gene>
<evidence type="ECO:0000313" key="4">
    <source>
        <dbReference type="Proteomes" id="UP000321827"/>
    </source>
</evidence>
<dbReference type="SUPFAM" id="SSF89447">
    <property type="entry name" value="AbrB/MazE/MraZ-like"/>
    <property type="match status" value="1"/>
</dbReference>
<evidence type="ECO:0000313" key="3">
    <source>
        <dbReference type="EMBL" id="GEM89079.1"/>
    </source>
</evidence>
<accession>A0A511RHG1</accession>
<organism evidence="3 4">
    <name type="scientific">Oceanithermus desulfurans NBRC 100063</name>
    <dbReference type="NCBI Taxonomy" id="1227550"/>
    <lineage>
        <taxon>Bacteria</taxon>
        <taxon>Thermotogati</taxon>
        <taxon>Deinococcota</taxon>
        <taxon>Deinococci</taxon>
        <taxon>Thermales</taxon>
        <taxon>Thermaceae</taxon>
        <taxon>Oceanithermus</taxon>
    </lineage>
</organism>
<keyword evidence="1" id="KW-0238">DNA-binding</keyword>
<reference evidence="3 4" key="1">
    <citation type="submission" date="2019-07" db="EMBL/GenBank/DDBJ databases">
        <title>Whole genome shotgun sequence of Oceanithermus desulfurans NBRC 100063.</title>
        <authorList>
            <person name="Hosoyama A."/>
            <person name="Uohara A."/>
            <person name="Ohji S."/>
            <person name="Ichikawa N."/>
        </authorList>
    </citation>
    <scope>NUCLEOTIDE SEQUENCE [LARGE SCALE GENOMIC DNA]</scope>
    <source>
        <strain evidence="3 4">NBRC 100063</strain>
    </source>
</reference>
<dbReference type="Pfam" id="PF04014">
    <property type="entry name" value="MazE_antitoxin"/>
    <property type="match status" value="1"/>
</dbReference>
<name>A0A511RHG1_9DEIN</name>
<dbReference type="AlphaFoldDB" id="A0A511RHG1"/>
<dbReference type="InterPro" id="IPR007159">
    <property type="entry name" value="SpoVT-AbrB_dom"/>
</dbReference>
<comment type="caution">
    <text evidence="3">The sequence shown here is derived from an EMBL/GenBank/DDBJ whole genome shotgun (WGS) entry which is preliminary data.</text>
</comment>
<proteinExistence type="predicted"/>
<dbReference type="RefSeq" id="WP_147145521.1">
    <property type="nucleotide sequence ID" value="NZ_BJXN01000003.1"/>
</dbReference>
<dbReference type="Proteomes" id="UP000321827">
    <property type="component" value="Unassembled WGS sequence"/>
</dbReference>
<protein>
    <recommendedName>
        <fullName evidence="2">SpoVT-AbrB domain-containing protein</fullName>
    </recommendedName>
</protein>
<dbReference type="PROSITE" id="PS51740">
    <property type="entry name" value="SPOVT_ABRB"/>
    <property type="match status" value="1"/>
</dbReference>
<dbReference type="NCBIfam" id="TIGR01439">
    <property type="entry name" value="lp_hng_hel_AbrB"/>
    <property type="match status" value="1"/>
</dbReference>
<dbReference type="SMART" id="SM00966">
    <property type="entry name" value="SpoVT_AbrB"/>
    <property type="match status" value="1"/>
</dbReference>
<evidence type="ECO:0000256" key="1">
    <source>
        <dbReference type="PROSITE-ProRule" id="PRU01076"/>
    </source>
</evidence>
<feature type="domain" description="SpoVT-AbrB" evidence="2">
    <location>
        <begin position="1"/>
        <end position="46"/>
    </location>
</feature>